<evidence type="ECO:0000313" key="3">
    <source>
        <dbReference type="Proteomes" id="UP000286288"/>
    </source>
</evidence>
<name>A0A415EWB6_ENTCA</name>
<evidence type="ECO:0000256" key="1">
    <source>
        <dbReference type="SAM" id="Phobius"/>
    </source>
</evidence>
<dbReference type="AlphaFoldDB" id="A0A415EWB6"/>
<organism evidence="2 3">
    <name type="scientific">Enterococcus casseliflavus</name>
    <name type="common">Enterococcus flavescens</name>
    <dbReference type="NCBI Taxonomy" id="37734"/>
    <lineage>
        <taxon>Bacteria</taxon>
        <taxon>Bacillati</taxon>
        <taxon>Bacillota</taxon>
        <taxon>Bacilli</taxon>
        <taxon>Lactobacillales</taxon>
        <taxon>Enterococcaceae</taxon>
        <taxon>Enterococcus</taxon>
    </lineage>
</organism>
<comment type="caution">
    <text evidence="2">The sequence shown here is derived from an EMBL/GenBank/DDBJ whole genome shotgun (WGS) entry which is preliminary data.</text>
</comment>
<dbReference type="EMBL" id="QRMZ01000003">
    <property type="protein sequence ID" value="RHK07612.1"/>
    <property type="molecule type" value="Genomic_DNA"/>
</dbReference>
<feature type="transmembrane region" description="Helical" evidence="1">
    <location>
        <begin position="37"/>
        <end position="60"/>
    </location>
</feature>
<gene>
    <name evidence="2" type="ORF">DW084_02690</name>
</gene>
<dbReference type="Proteomes" id="UP000286288">
    <property type="component" value="Unassembled WGS sequence"/>
</dbReference>
<keyword evidence="1" id="KW-0472">Membrane</keyword>
<accession>A0A415EWB6</accession>
<dbReference type="RefSeq" id="WP_142967377.1">
    <property type="nucleotide sequence ID" value="NZ_CABHBI010000005.1"/>
</dbReference>
<keyword evidence="1" id="KW-0812">Transmembrane</keyword>
<protein>
    <submittedName>
        <fullName evidence="2">Uncharacterized protein</fullName>
    </submittedName>
</protein>
<sequence>MLNLSILLFCVAIALLGLAGFIFRVRAFLNKRPWNGPVLPLSVIGVILLIVSLVMIYLSYPK</sequence>
<proteinExistence type="predicted"/>
<keyword evidence="1" id="KW-1133">Transmembrane helix</keyword>
<evidence type="ECO:0000313" key="2">
    <source>
        <dbReference type="EMBL" id="RHK07612.1"/>
    </source>
</evidence>
<reference evidence="2 3" key="1">
    <citation type="submission" date="2018-08" db="EMBL/GenBank/DDBJ databases">
        <title>A genome reference for cultivated species of the human gut microbiota.</title>
        <authorList>
            <person name="Zou Y."/>
            <person name="Xue W."/>
            <person name="Luo G."/>
        </authorList>
    </citation>
    <scope>NUCLEOTIDE SEQUENCE [LARGE SCALE GENOMIC DNA]</scope>
    <source>
        <strain evidence="2 3">AF48-16</strain>
    </source>
</reference>